<feature type="region of interest" description="Disordered" evidence="7">
    <location>
        <begin position="202"/>
        <end position="291"/>
    </location>
</feature>
<feature type="region of interest" description="Disordered" evidence="7">
    <location>
        <begin position="402"/>
        <end position="426"/>
    </location>
</feature>
<evidence type="ECO:0000256" key="7">
    <source>
        <dbReference type="SAM" id="MobiDB-lite"/>
    </source>
</evidence>
<dbReference type="PRINTS" id="PR00103">
    <property type="entry name" value="CAMPKINASE"/>
</dbReference>
<keyword evidence="4" id="KW-0677">Repeat</keyword>
<feature type="domain" description="Cyclic nucleotide-binding" evidence="8">
    <location>
        <begin position="502"/>
        <end position="613"/>
    </location>
</feature>
<evidence type="ECO:0000313" key="10">
    <source>
        <dbReference type="Proteomes" id="UP001142393"/>
    </source>
</evidence>
<name>A0A9W8NUV9_9AGAR</name>
<dbReference type="InterPro" id="IPR003117">
    <property type="entry name" value="cAMP_dep_PK_reg_su_I/II_a/b"/>
</dbReference>
<proteinExistence type="inferred from homology"/>
<organism evidence="9 10">
    <name type="scientific">Lentinula detonsa</name>
    <dbReference type="NCBI Taxonomy" id="2804962"/>
    <lineage>
        <taxon>Eukaryota</taxon>
        <taxon>Fungi</taxon>
        <taxon>Dikarya</taxon>
        <taxon>Basidiomycota</taxon>
        <taxon>Agaricomycotina</taxon>
        <taxon>Agaricomycetes</taxon>
        <taxon>Agaricomycetidae</taxon>
        <taxon>Agaricales</taxon>
        <taxon>Marasmiineae</taxon>
        <taxon>Omphalotaceae</taxon>
        <taxon>Lentinula</taxon>
    </lineage>
</organism>
<dbReference type="GO" id="GO:0004862">
    <property type="term" value="F:cAMP-dependent protein kinase inhibitor activity"/>
    <property type="evidence" value="ECO:0007669"/>
    <property type="project" value="TreeGrafter"/>
</dbReference>
<dbReference type="InterPro" id="IPR014710">
    <property type="entry name" value="RmlC-like_jellyroll"/>
</dbReference>
<dbReference type="EMBL" id="JANVFU010000012">
    <property type="protein sequence ID" value="KAJ3741306.1"/>
    <property type="molecule type" value="Genomic_DNA"/>
</dbReference>
<accession>A0A9W8NUV9</accession>
<dbReference type="InterPro" id="IPR050503">
    <property type="entry name" value="cAMP-dep_PK_reg_su-like"/>
</dbReference>
<keyword evidence="2" id="KW-0597">Phosphoprotein</keyword>
<dbReference type="GO" id="GO:0034236">
    <property type="term" value="F:protein kinase A catalytic subunit binding"/>
    <property type="evidence" value="ECO:0007669"/>
    <property type="project" value="TreeGrafter"/>
</dbReference>
<dbReference type="SMART" id="SM00394">
    <property type="entry name" value="RIIa"/>
    <property type="match status" value="1"/>
</dbReference>
<dbReference type="InterPro" id="IPR018490">
    <property type="entry name" value="cNMP-bd_dom_sf"/>
</dbReference>
<dbReference type="PANTHER" id="PTHR11635">
    <property type="entry name" value="CAMP-DEPENDENT PROTEIN KINASE REGULATORY CHAIN"/>
    <property type="match status" value="1"/>
</dbReference>
<dbReference type="PROSITE" id="PS00889">
    <property type="entry name" value="CNMP_BINDING_2"/>
    <property type="match status" value="2"/>
</dbReference>
<dbReference type="CDD" id="cd12098">
    <property type="entry name" value="DD_R_ScPKA-like"/>
    <property type="match status" value="1"/>
</dbReference>
<evidence type="ECO:0000313" key="9">
    <source>
        <dbReference type="EMBL" id="KAJ3741306.1"/>
    </source>
</evidence>
<evidence type="ECO:0000256" key="6">
    <source>
        <dbReference type="ARBA" id="ARBA00023149"/>
    </source>
</evidence>
<feature type="compositionally biased region" description="Low complexity" evidence="7">
    <location>
        <begin position="257"/>
        <end position="277"/>
    </location>
</feature>
<dbReference type="Proteomes" id="UP001142393">
    <property type="component" value="Unassembled WGS sequence"/>
</dbReference>
<feature type="region of interest" description="Disordered" evidence="7">
    <location>
        <begin position="627"/>
        <end position="675"/>
    </location>
</feature>
<dbReference type="GO" id="GO:0005634">
    <property type="term" value="C:nucleus"/>
    <property type="evidence" value="ECO:0007669"/>
    <property type="project" value="TreeGrafter"/>
</dbReference>
<comment type="similarity">
    <text evidence="1">Belongs to the cAMP-dependent kinase regulatory chain family.</text>
</comment>
<feature type="domain" description="Cyclic nucleotide-binding" evidence="8">
    <location>
        <begin position="347"/>
        <end position="499"/>
    </location>
</feature>
<dbReference type="SMART" id="SM00100">
    <property type="entry name" value="cNMP"/>
    <property type="match status" value="2"/>
</dbReference>
<evidence type="ECO:0000256" key="4">
    <source>
        <dbReference type="ARBA" id="ARBA00022737"/>
    </source>
</evidence>
<dbReference type="Pfam" id="PF02197">
    <property type="entry name" value="RIIa"/>
    <property type="match status" value="1"/>
</dbReference>
<dbReference type="PROSITE" id="PS50042">
    <property type="entry name" value="CNMP_BINDING_3"/>
    <property type="match status" value="2"/>
</dbReference>
<evidence type="ECO:0000256" key="2">
    <source>
        <dbReference type="ARBA" id="ARBA00022553"/>
    </source>
</evidence>
<dbReference type="GO" id="GO:0030552">
    <property type="term" value="F:cAMP binding"/>
    <property type="evidence" value="ECO:0007669"/>
    <property type="project" value="UniProtKB-KW"/>
</dbReference>
<dbReference type="InterPro" id="IPR018488">
    <property type="entry name" value="cNMP-bd_CS"/>
</dbReference>
<dbReference type="GO" id="GO:0005952">
    <property type="term" value="C:cAMP-dependent protein kinase complex"/>
    <property type="evidence" value="ECO:0007669"/>
    <property type="project" value="InterPro"/>
</dbReference>
<keyword evidence="5" id="KW-0547">Nucleotide-binding</keyword>
<reference evidence="9 10" key="1">
    <citation type="journal article" date="2023" name="Proc. Natl. Acad. Sci. U.S.A.">
        <title>A global phylogenomic analysis of the shiitake genus Lentinula.</title>
        <authorList>
            <person name="Sierra-Patev S."/>
            <person name="Min B."/>
            <person name="Naranjo-Ortiz M."/>
            <person name="Looney B."/>
            <person name="Konkel Z."/>
            <person name="Slot J.C."/>
            <person name="Sakamoto Y."/>
            <person name="Steenwyk J.L."/>
            <person name="Rokas A."/>
            <person name="Carro J."/>
            <person name="Camarero S."/>
            <person name="Ferreira P."/>
            <person name="Molpeceres G."/>
            <person name="Ruiz-Duenas F.J."/>
            <person name="Serrano A."/>
            <person name="Henrissat B."/>
            <person name="Drula E."/>
            <person name="Hughes K.W."/>
            <person name="Mata J.L."/>
            <person name="Ishikawa N.K."/>
            <person name="Vargas-Isla R."/>
            <person name="Ushijima S."/>
            <person name="Smith C.A."/>
            <person name="Donoghue J."/>
            <person name="Ahrendt S."/>
            <person name="Andreopoulos W."/>
            <person name="He G."/>
            <person name="LaButti K."/>
            <person name="Lipzen A."/>
            <person name="Ng V."/>
            <person name="Riley R."/>
            <person name="Sandor L."/>
            <person name="Barry K."/>
            <person name="Martinez A.T."/>
            <person name="Xiao Y."/>
            <person name="Gibbons J.G."/>
            <person name="Terashima K."/>
            <person name="Grigoriev I.V."/>
            <person name="Hibbett D."/>
        </authorList>
    </citation>
    <scope>NUCLEOTIDE SEQUENCE [LARGE SCALE GENOMIC DNA]</scope>
    <source>
        <strain evidence="9 10">TFB7810</strain>
    </source>
</reference>
<sequence length="721" mass="77633">MSNDFLIRKGTKDSKSRGGFSCNSSNPIKGPTLPTWLLLLFSLPLTISLHSFDIQQQNLVIFTTGKRCKKFFREDRVCFRMNHNNTFPNPSSPLGGLLLELVRDHERARPNDALQFCSNWFQSRLEEQRTRARDALGALGGNTSYGEVGRGSTGSFSNRQSFGTHGTLSRRTSIFVDVPQSVSTAGVAGADDEAIDPLERKRASTGSNFSGGRNSQRNSSAGGIFSNPFAKSSATPPPNFPPTIAEPTPASSSNIGFTNPFSPSSTPLSPLAPLPANGTNPSPGDFLHPPNSAIFARRTSVSAESIPIEELEGGGGYPGNSRYLPPYHPKSPTQLARIKASIANNFIFRDLDEEQETGVLNAMQEVAVGEGEEVIRQGDVGEYFYVVESGILDCYIKSEGSQAAPVPTPSSPTSPTTSSSADTYPPPLTSHPRYGVLVASCPPGTSFGELALMYGHPRAATVLSRVSSLLWALDRITFRTIILKAAHRRRTMYEGFLKEVVLLKGLSQGERSKIADALVSRVYEDGENVVQQGEMGDTFFFVEEGEAIVTKRVPRGERRGSAYVIPPGLNGQRVDGDADDDTEEIIVGRLIKGDYFGELSLLRLAPRAATVSAIARPPAPLTLSAPLPTVGEEQDTTPTSISSTPTFNITPSSPAVGIPRSTFPPTQPTKSNLNTSYTPIVVGGRLGPKLKVAALDAPAFTRLLGPLREIMERRAGESYLM</sequence>
<feature type="region of interest" description="Disordered" evidence="7">
    <location>
        <begin position="1"/>
        <end position="24"/>
    </location>
</feature>
<feature type="compositionally biased region" description="Low complexity" evidence="7">
    <location>
        <begin position="413"/>
        <end position="423"/>
    </location>
</feature>
<dbReference type="CDD" id="cd00038">
    <property type="entry name" value="CAP_ED"/>
    <property type="match status" value="2"/>
</dbReference>
<keyword evidence="10" id="KW-1185">Reference proteome</keyword>
<protein>
    <submittedName>
        <fullName evidence="9">Cyclic nucleotide-binding-like protein</fullName>
    </submittedName>
</protein>
<dbReference type="InterPro" id="IPR000595">
    <property type="entry name" value="cNMP-bd_dom"/>
</dbReference>
<feature type="compositionally biased region" description="Basic and acidic residues" evidence="7">
    <location>
        <begin position="1"/>
        <end position="16"/>
    </location>
</feature>
<dbReference type="PROSITE" id="PS00888">
    <property type="entry name" value="CNMP_BINDING_1"/>
    <property type="match status" value="2"/>
</dbReference>
<evidence type="ECO:0000256" key="1">
    <source>
        <dbReference type="ARBA" id="ARBA00005753"/>
    </source>
</evidence>
<dbReference type="SUPFAM" id="SSF51206">
    <property type="entry name" value="cAMP-binding domain-like"/>
    <property type="match status" value="2"/>
</dbReference>
<keyword evidence="3" id="KW-0116">cAMP-binding</keyword>
<dbReference type="PANTHER" id="PTHR11635:SF152">
    <property type="entry name" value="CAMP-DEPENDENT PROTEIN KINASE TYPE I REGULATORY SUBUNIT-RELATED"/>
    <property type="match status" value="1"/>
</dbReference>
<dbReference type="AlphaFoldDB" id="A0A9W8NUV9"/>
<feature type="compositionally biased region" description="Low complexity" evidence="7">
    <location>
        <begin position="636"/>
        <end position="654"/>
    </location>
</feature>
<gene>
    <name evidence="9" type="ORF">DFH05DRAFT_1577353</name>
</gene>
<dbReference type="GO" id="GO:0005829">
    <property type="term" value="C:cytosol"/>
    <property type="evidence" value="ECO:0007669"/>
    <property type="project" value="TreeGrafter"/>
</dbReference>
<comment type="caution">
    <text evidence="9">The sequence shown here is derived from an EMBL/GenBank/DDBJ whole genome shotgun (WGS) entry which is preliminary data.</text>
</comment>
<dbReference type="Gene3D" id="2.60.120.10">
    <property type="entry name" value="Jelly Rolls"/>
    <property type="match status" value="2"/>
</dbReference>
<feature type="compositionally biased region" description="Polar residues" evidence="7">
    <location>
        <begin position="204"/>
        <end position="221"/>
    </location>
</feature>
<evidence type="ECO:0000256" key="3">
    <source>
        <dbReference type="ARBA" id="ARBA00022566"/>
    </source>
</evidence>
<keyword evidence="6" id="KW-0114">cAMP</keyword>
<evidence type="ECO:0000259" key="8">
    <source>
        <dbReference type="PROSITE" id="PS50042"/>
    </source>
</evidence>
<evidence type="ECO:0000256" key="5">
    <source>
        <dbReference type="ARBA" id="ARBA00022741"/>
    </source>
</evidence>